<protein>
    <submittedName>
        <fullName evidence="1">Uncharacterized protein</fullName>
    </submittedName>
</protein>
<evidence type="ECO:0000313" key="1">
    <source>
        <dbReference type="EMBL" id="KKK78069.1"/>
    </source>
</evidence>
<sequence length="106" mass="12809">MLQTLKEVPYEGQEIRMHFERPITIHDLYHAFRFSVDSRRASRRDLPRISRNNEDTLNQEAWRKKHRDFPVKKGGPFFVRVLCKPRVHLSMCLRHVHFQVVIENNT</sequence>
<reference evidence="1" key="1">
    <citation type="journal article" date="2015" name="Nature">
        <title>Complex archaea that bridge the gap between prokaryotes and eukaryotes.</title>
        <authorList>
            <person name="Spang A."/>
            <person name="Saw J.H."/>
            <person name="Jorgensen S.L."/>
            <person name="Zaremba-Niedzwiedzka K."/>
            <person name="Martijn J."/>
            <person name="Lind A.E."/>
            <person name="van Eijk R."/>
            <person name="Schleper C."/>
            <person name="Guy L."/>
            <person name="Ettema T.J."/>
        </authorList>
    </citation>
    <scope>NUCLEOTIDE SEQUENCE</scope>
</reference>
<proteinExistence type="predicted"/>
<organism evidence="1">
    <name type="scientific">marine sediment metagenome</name>
    <dbReference type="NCBI Taxonomy" id="412755"/>
    <lineage>
        <taxon>unclassified sequences</taxon>
        <taxon>metagenomes</taxon>
        <taxon>ecological metagenomes</taxon>
    </lineage>
</organism>
<dbReference type="AlphaFoldDB" id="A0A0F9AHU6"/>
<name>A0A0F9AHU6_9ZZZZ</name>
<dbReference type="EMBL" id="LAZR01054661">
    <property type="protein sequence ID" value="KKK78069.1"/>
    <property type="molecule type" value="Genomic_DNA"/>
</dbReference>
<gene>
    <name evidence="1" type="ORF">LCGC14_2847270</name>
</gene>
<comment type="caution">
    <text evidence="1">The sequence shown here is derived from an EMBL/GenBank/DDBJ whole genome shotgun (WGS) entry which is preliminary data.</text>
</comment>
<accession>A0A0F9AHU6</accession>